<dbReference type="Pfam" id="PF18900">
    <property type="entry name" value="DUF5656"/>
    <property type="match status" value="1"/>
</dbReference>
<evidence type="ECO:0000256" key="1">
    <source>
        <dbReference type="SAM" id="Phobius"/>
    </source>
</evidence>
<dbReference type="AlphaFoldDB" id="A0A6B1DXS1"/>
<gene>
    <name evidence="2" type="ORF">F4Y08_15420</name>
</gene>
<feature type="transmembrane region" description="Helical" evidence="1">
    <location>
        <begin position="50"/>
        <end position="68"/>
    </location>
</feature>
<evidence type="ECO:0000313" key="2">
    <source>
        <dbReference type="EMBL" id="MYD91697.1"/>
    </source>
</evidence>
<feature type="transmembrane region" description="Helical" evidence="1">
    <location>
        <begin position="112"/>
        <end position="132"/>
    </location>
</feature>
<keyword evidence="1" id="KW-1133">Transmembrane helix</keyword>
<feature type="transmembrane region" description="Helical" evidence="1">
    <location>
        <begin position="256"/>
        <end position="273"/>
    </location>
</feature>
<dbReference type="EMBL" id="VXPY01000108">
    <property type="protein sequence ID" value="MYD91697.1"/>
    <property type="molecule type" value="Genomic_DNA"/>
</dbReference>
<protein>
    <submittedName>
        <fullName evidence="2">Uncharacterized protein</fullName>
    </submittedName>
</protein>
<reference evidence="2" key="1">
    <citation type="submission" date="2019-09" db="EMBL/GenBank/DDBJ databases">
        <title>Characterisation of the sponge microbiome using genome-centric metagenomics.</title>
        <authorList>
            <person name="Engelberts J.P."/>
            <person name="Robbins S.J."/>
            <person name="De Goeij J.M."/>
            <person name="Aranda M."/>
            <person name="Bell S.C."/>
            <person name="Webster N.S."/>
        </authorList>
    </citation>
    <scope>NUCLEOTIDE SEQUENCE</scope>
    <source>
        <strain evidence="2">SB0662_bin_9</strain>
    </source>
</reference>
<dbReference type="InterPro" id="IPR043715">
    <property type="entry name" value="DUF5656"/>
</dbReference>
<sequence>MPDFRQRISLVGWVMALLMTLTLVWQLPDITWTSPQIFGRDFSVTATPNVIEGLLALLVSFAVSDSIIQVHPRLQALSAIQRLQRFWPVYSLPAAEALVVVVAQPVSDVPALSALVMVVAIGAYILTQFLLYESLDLSTPHIGQFVFVLHGLAYITGLLLFLLVYQNKGSHLVAVPFIGATAVLLAMELLRREDVTNLGLLRSTGIVGLAMAGAALLVTITNLSNLTQGILLLWMFFLMISNFQDGLPKSWRSRRLLEYLCFSLLVLVLAVLIENGSLHLTLA</sequence>
<proteinExistence type="predicted"/>
<organism evidence="2">
    <name type="scientific">Caldilineaceae bacterium SB0662_bin_9</name>
    <dbReference type="NCBI Taxonomy" id="2605258"/>
    <lineage>
        <taxon>Bacteria</taxon>
        <taxon>Bacillati</taxon>
        <taxon>Chloroflexota</taxon>
        <taxon>Caldilineae</taxon>
        <taxon>Caldilineales</taxon>
        <taxon>Caldilineaceae</taxon>
    </lineage>
</organism>
<keyword evidence="1" id="KW-0812">Transmembrane</keyword>
<keyword evidence="1" id="KW-0472">Membrane</keyword>
<feature type="transmembrane region" description="Helical" evidence="1">
    <location>
        <begin position="226"/>
        <end position="244"/>
    </location>
</feature>
<name>A0A6B1DXS1_9CHLR</name>
<comment type="caution">
    <text evidence="2">The sequence shown here is derived from an EMBL/GenBank/DDBJ whole genome shotgun (WGS) entry which is preliminary data.</text>
</comment>
<feature type="transmembrane region" description="Helical" evidence="1">
    <location>
        <begin position="171"/>
        <end position="190"/>
    </location>
</feature>
<accession>A0A6B1DXS1</accession>
<feature type="transmembrane region" description="Helical" evidence="1">
    <location>
        <begin position="144"/>
        <end position="165"/>
    </location>
</feature>